<organism evidence="2 4">
    <name type="scientific">Plasmodiophora brassicae</name>
    <name type="common">Clubroot disease agent</name>
    <dbReference type="NCBI Taxonomy" id="37360"/>
    <lineage>
        <taxon>Eukaryota</taxon>
        <taxon>Sar</taxon>
        <taxon>Rhizaria</taxon>
        <taxon>Endomyxa</taxon>
        <taxon>Phytomyxea</taxon>
        <taxon>Plasmodiophorida</taxon>
        <taxon>Plasmodiophoridae</taxon>
        <taxon>Plasmodiophora</taxon>
    </lineage>
</organism>
<keyword evidence="3" id="KW-0496">Mitochondrion</keyword>
<evidence type="ECO:0000313" key="2">
    <source>
        <dbReference type="EMBL" id="CEO98497.1"/>
    </source>
</evidence>
<accession>A0A0G4ITD9</accession>
<dbReference type="SUPFAM" id="SSF63829">
    <property type="entry name" value="Calcium-dependent phosphotriesterase"/>
    <property type="match status" value="1"/>
</dbReference>
<dbReference type="Proteomes" id="UP000290189">
    <property type="component" value="Unassembled WGS sequence"/>
</dbReference>
<dbReference type="PANTHER" id="PTHR12897:SF4">
    <property type="entry name" value="REGULATOR OF MON1-CCZ1 COMPLEX"/>
    <property type="match status" value="1"/>
</dbReference>
<keyword evidence="4" id="KW-1185">Reference proteome</keyword>
<dbReference type="EMBL" id="CDSF01000085">
    <property type="protein sequence ID" value="CEO98497.1"/>
    <property type="molecule type" value="Genomic_DNA"/>
</dbReference>
<evidence type="ECO:0000259" key="1">
    <source>
        <dbReference type="Pfam" id="PF07035"/>
    </source>
</evidence>
<reference evidence="3 5" key="2">
    <citation type="submission" date="2018-03" db="EMBL/GenBank/DDBJ databases">
        <authorList>
            <person name="Fogelqvist J."/>
        </authorList>
    </citation>
    <scope>NUCLEOTIDE SEQUENCE [LARGE SCALE GENOMIC DNA]</scope>
</reference>
<sequence>MVSHLSLTSCVPSGRPPRYVGVDDWSRQVVSVIDGLLAIWDDERSSSGVRLALDVDDDVRLAQRSRDGRLWAVLTGDNVLVVHDADAVVARHAVDGSRHRCLGLHWVDTDLADLAVVTTAAVCFFAVDAGHSALKLVRAQTRPAVAGAFLASHRLLMSIDPRNRFHLWSIGRQGPPKKVCRFEFGVVADVPPHQLAGQVHLVDLYAAPTLLLVDQAAGKLHVCAIEGSTMRQTNTFDLFATSAATFTVYVIDNVVAVLSSEHPRVPMLFDTRSATAPVVAPLPMQADLSPGRALPPDHVSLPDGSVRRLQLNLAAIADSRGMSDAGCLMAFLQRRRHSEADLLRLLSAVVQQERLTAALSRCLSLLSTCALLNGADDDPVPLPSGTRVAQADVAAALRQVLSVVSPRHLEAVCVEYVHCLLTHHVAPTAELVMLTVDTMLKGRRLGRLQQFVQFHIFPDSPVLAHRLCLLGASLHPPLLQLGLDMLSRLGWHDDVVGAILSKLSGDPDQGLLTAFRYVSTGSGSDLHKHGTSLRRLLSLATSADVPPAVLFDVHNYIVDHMRDALEVVSDEESQRLLLAAFARRFGGNYALSSHSH</sequence>
<dbReference type="InterPro" id="IPR009755">
    <property type="entry name" value="RMC1_C"/>
</dbReference>
<feature type="domain" description="Mic1" evidence="1">
    <location>
        <begin position="403"/>
        <end position="522"/>
    </location>
</feature>
<proteinExistence type="predicted"/>
<evidence type="ECO:0000313" key="3">
    <source>
        <dbReference type="EMBL" id="SPQ95871.1"/>
    </source>
</evidence>
<protein>
    <recommendedName>
        <fullName evidence="1">Mic1 domain-containing protein</fullName>
    </recommendedName>
</protein>
<evidence type="ECO:0000313" key="4">
    <source>
        <dbReference type="Proteomes" id="UP000039324"/>
    </source>
</evidence>
<dbReference type="Pfam" id="PF07035">
    <property type="entry name" value="RMC1_C"/>
    <property type="match status" value="1"/>
</dbReference>
<name>A0A0G4ITD9_PLABS</name>
<gene>
    <name evidence="2" type="ORF">PBRA_006611</name>
    <name evidence="3" type="ORF">PLBR_LOCUS3086</name>
</gene>
<dbReference type="STRING" id="37360.A0A0G4ITD9"/>
<dbReference type="GO" id="GO:0005765">
    <property type="term" value="C:lysosomal membrane"/>
    <property type="evidence" value="ECO:0007669"/>
    <property type="project" value="TreeGrafter"/>
</dbReference>
<dbReference type="InterPro" id="IPR040371">
    <property type="entry name" value="RMC1"/>
</dbReference>
<dbReference type="GO" id="GO:0035658">
    <property type="term" value="C:Mon1-Ccz1 complex"/>
    <property type="evidence" value="ECO:0007669"/>
    <property type="project" value="InterPro"/>
</dbReference>
<dbReference type="EMBL" id="OVEO01000004">
    <property type="protein sequence ID" value="SPQ95871.1"/>
    <property type="molecule type" value="Genomic_DNA"/>
</dbReference>
<dbReference type="GO" id="GO:0031902">
    <property type="term" value="C:late endosome membrane"/>
    <property type="evidence" value="ECO:0007669"/>
    <property type="project" value="TreeGrafter"/>
</dbReference>
<geneLocation type="mitochondrion" evidence="3"/>
<dbReference type="PANTHER" id="PTHR12897">
    <property type="entry name" value="COLON CANCER-ASSOCIATED PROTEIN MIC1"/>
    <property type="match status" value="1"/>
</dbReference>
<dbReference type="AlphaFoldDB" id="A0A0G4ITD9"/>
<dbReference type="GO" id="GO:0010506">
    <property type="term" value="P:regulation of autophagy"/>
    <property type="evidence" value="ECO:0007669"/>
    <property type="project" value="InterPro"/>
</dbReference>
<reference evidence="2 4" key="1">
    <citation type="submission" date="2015-02" db="EMBL/GenBank/DDBJ databases">
        <authorList>
            <person name="Chooi Y.-H."/>
        </authorList>
    </citation>
    <scope>NUCLEOTIDE SEQUENCE [LARGE SCALE GENOMIC DNA]</scope>
    <source>
        <strain evidence="2">E3</strain>
    </source>
</reference>
<evidence type="ECO:0000313" key="5">
    <source>
        <dbReference type="Proteomes" id="UP000290189"/>
    </source>
</evidence>
<dbReference type="OrthoDB" id="26384at2759"/>
<dbReference type="Proteomes" id="UP000039324">
    <property type="component" value="Unassembled WGS sequence"/>
</dbReference>